<sequence>MQNLLISNNNVHMQFVKGSNVASPICSVMMLIQKN</sequence>
<dbReference type="Proteomes" id="UP000244943">
    <property type="component" value="Chromosome I"/>
</dbReference>
<evidence type="ECO:0000313" key="1">
    <source>
        <dbReference type="EMBL" id="SPR03505.1"/>
    </source>
</evidence>
<dbReference type="AlphaFoldDB" id="A0A2U3QRA1"/>
<name>A0A2U3QRA1_ORITS</name>
<organism evidence="1 2">
    <name type="scientific">Orientia tsutsugamushi</name>
    <name type="common">Rickettsia tsutsugamushi</name>
    <dbReference type="NCBI Taxonomy" id="784"/>
    <lineage>
        <taxon>Bacteria</taxon>
        <taxon>Pseudomonadati</taxon>
        <taxon>Pseudomonadota</taxon>
        <taxon>Alphaproteobacteria</taxon>
        <taxon>Rickettsiales</taxon>
        <taxon>Rickettsiaceae</taxon>
        <taxon>Rickettsieae</taxon>
        <taxon>Orientia</taxon>
    </lineage>
</organism>
<reference evidence="2" key="1">
    <citation type="submission" date="2018-03" db="EMBL/GenBank/DDBJ databases">
        <authorList>
            <person name="Batty M. E."/>
            <person name="Batty M E."/>
        </authorList>
    </citation>
    <scope>NUCLEOTIDE SEQUENCE [LARGE SCALE GENOMIC DNA]</scope>
</reference>
<evidence type="ECO:0000313" key="2">
    <source>
        <dbReference type="Proteomes" id="UP000244943"/>
    </source>
</evidence>
<protein>
    <submittedName>
        <fullName evidence="1">Uncharacterized protein</fullName>
    </submittedName>
</protein>
<gene>
    <name evidence="1" type="ORF">UT76HP_00231</name>
</gene>
<accession>A0A2U3QRA1</accession>
<dbReference type="EMBL" id="LS398552">
    <property type="protein sequence ID" value="SPR03505.1"/>
    <property type="molecule type" value="Genomic_DNA"/>
</dbReference>
<proteinExistence type="predicted"/>